<dbReference type="EMBL" id="UFYI01000007">
    <property type="protein sequence ID" value="STD22224.1"/>
    <property type="molecule type" value="Genomic_DNA"/>
</dbReference>
<evidence type="ECO:0000313" key="2">
    <source>
        <dbReference type="Proteomes" id="UP000255163"/>
    </source>
</evidence>
<gene>
    <name evidence="1" type="ORF">NCTC12123_03168</name>
</gene>
<dbReference type="Proteomes" id="UP000255163">
    <property type="component" value="Unassembled WGS sequence"/>
</dbReference>
<protein>
    <submittedName>
        <fullName evidence="1">Uncharacterized protein</fullName>
    </submittedName>
</protein>
<organism evidence="1 2">
    <name type="scientific">Enterobacter asburiae</name>
    <dbReference type="NCBI Taxonomy" id="61645"/>
    <lineage>
        <taxon>Bacteria</taxon>
        <taxon>Pseudomonadati</taxon>
        <taxon>Pseudomonadota</taxon>
        <taxon>Gammaproteobacteria</taxon>
        <taxon>Enterobacterales</taxon>
        <taxon>Enterobacteriaceae</taxon>
        <taxon>Enterobacter</taxon>
        <taxon>Enterobacter cloacae complex</taxon>
    </lineage>
</organism>
<accession>A0A376FBZ6</accession>
<evidence type="ECO:0000313" key="1">
    <source>
        <dbReference type="EMBL" id="STD22224.1"/>
    </source>
</evidence>
<proteinExistence type="predicted"/>
<name>A0A376FBZ6_ENTAS</name>
<sequence length="97" mass="10862">MHVPGAQAVELLRGRNHRLWLKGGGGAIQVNTGIGQGRKLCAELRRTESVHGIPHFNIAIVAQFQRQGKEVDIYQNCLLILTTSKKQVMLNSVRRMF</sequence>
<dbReference type="AlphaFoldDB" id="A0A376FBZ6"/>
<reference evidence="1 2" key="1">
    <citation type="submission" date="2018-06" db="EMBL/GenBank/DDBJ databases">
        <authorList>
            <consortium name="Pathogen Informatics"/>
            <person name="Doyle S."/>
        </authorList>
    </citation>
    <scope>NUCLEOTIDE SEQUENCE [LARGE SCALE GENOMIC DNA]</scope>
    <source>
        <strain evidence="1 2">NCTC12123</strain>
    </source>
</reference>